<dbReference type="EMBL" id="FQUO01000002">
    <property type="protein sequence ID" value="SHE71403.1"/>
    <property type="molecule type" value="Genomic_DNA"/>
</dbReference>
<accession>A0A1M4VRE0</accession>
<dbReference type="InterPro" id="IPR024775">
    <property type="entry name" value="DinB-like"/>
</dbReference>
<evidence type="ECO:0000313" key="3">
    <source>
        <dbReference type="Proteomes" id="UP000184368"/>
    </source>
</evidence>
<dbReference type="Gene3D" id="1.20.120.450">
    <property type="entry name" value="dinb family like domain"/>
    <property type="match status" value="1"/>
</dbReference>
<name>A0A1M4VRE0_9BACT</name>
<dbReference type="RefSeq" id="WP_073040106.1">
    <property type="nucleotide sequence ID" value="NZ_FQUO01000002.1"/>
</dbReference>
<sequence length="174" mass="20043">MAYIDFDRVPPFYHKYLQQVAQYSLEAALQHYAIELSSLLEAIPESRWNYRYAPGKWSIKEVVQHITDTERIFAYRALCFARGEKQSLPGFDENEYAQNASADYRSKQSLLDEFAAVHRSTRFLFDSFTQQQLETSGVANGNLVYVAGIGFTIAGHALHHLQILKERYLQPETV</sequence>
<protein>
    <submittedName>
        <fullName evidence="2">DinB superfamily protein</fullName>
    </submittedName>
</protein>
<dbReference type="STRING" id="1302690.BUE76_11970"/>
<gene>
    <name evidence="2" type="ORF">SAMN05444008_102350</name>
</gene>
<dbReference type="SUPFAM" id="SSF109854">
    <property type="entry name" value="DinB/YfiT-like putative metalloenzymes"/>
    <property type="match status" value="1"/>
</dbReference>
<reference evidence="2 3" key="1">
    <citation type="submission" date="2016-11" db="EMBL/GenBank/DDBJ databases">
        <authorList>
            <person name="Jaros S."/>
            <person name="Januszkiewicz K."/>
            <person name="Wedrychowicz H."/>
        </authorList>
    </citation>
    <scope>NUCLEOTIDE SEQUENCE [LARGE SCALE GENOMIC DNA]</scope>
    <source>
        <strain evidence="2 3">DSM 26897</strain>
    </source>
</reference>
<dbReference type="Proteomes" id="UP000184368">
    <property type="component" value="Unassembled WGS sequence"/>
</dbReference>
<evidence type="ECO:0000259" key="1">
    <source>
        <dbReference type="Pfam" id="PF12867"/>
    </source>
</evidence>
<keyword evidence="3" id="KW-1185">Reference proteome</keyword>
<dbReference type="OrthoDB" id="9793216at2"/>
<feature type="domain" description="DinB-like" evidence="1">
    <location>
        <begin position="35"/>
        <end position="163"/>
    </location>
</feature>
<dbReference type="InterPro" id="IPR034660">
    <property type="entry name" value="DinB/YfiT-like"/>
</dbReference>
<proteinExistence type="predicted"/>
<evidence type="ECO:0000313" key="2">
    <source>
        <dbReference type="EMBL" id="SHE71403.1"/>
    </source>
</evidence>
<dbReference type="AlphaFoldDB" id="A0A1M4VRE0"/>
<dbReference type="Pfam" id="PF12867">
    <property type="entry name" value="DinB_2"/>
    <property type="match status" value="1"/>
</dbReference>
<organism evidence="2 3">
    <name type="scientific">Cnuella takakiae</name>
    <dbReference type="NCBI Taxonomy" id="1302690"/>
    <lineage>
        <taxon>Bacteria</taxon>
        <taxon>Pseudomonadati</taxon>
        <taxon>Bacteroidota</taxon>
        <taxon>Chitinophagia</taxon>
        <taxon>Chitinophagales</taxon>
        <taxon>Chitinophagaceae</taxon>
        <taxon>Cnuella</taxon>
    </lineage>
</organism>